<feature type="transmembrane region" description="Helical" evidence="41">
    <location>
        <begin position="174"/>
        <end position="194"/>
    </location>
</feature>
<evidence type="ECO:0000256" key="34">
    <source>
        <dbReference type="ARBA" id="ARBA00047753"/>
    </source>
</evidence>
<keyword evidence="23" id="KW-0333">Golgi apparatus</keyword>
<feature type="transmembrane region" description="Helical" evidence="41">
    <location>
        <begin position="66"/>
        <end position="90"/>
    </location>
</feature>
<keyword evidence="26" id="KW-1015">Disulfide bond</keyword>
<dbReference type="InterPro" id="IPR003439">
    <property type="entry name" value="ABC_transporter-like_ATP-bd"/>
</dbReference>
<keyword evidence="19" id="KW-0256">Endoplasmic reticulum</keyword>
<dbReference type="CDD" id="cd03253">
    <property type="entry name" value="ABCC_ATM1_transporter"/>
    <property type="match status" value="1"/>
</dbReference>
<evidence type="ECO:0000256" key="2">
    <source>
        <dbReference type="ARBA" id="ARBA00004333"/>
    </source>
</evidence>
<keyword evidence="12" id="KW-0813">Transport</keyword>
<feature type="transmembrane region" description="Helical" evidence="41">
    <location>
        <begin position="96"/>
        <end position="116"/>
    </location>
</feature>
<evidence type="ECO:0000256" key="15">
    <source>
        <dbReference type="ARBA" id="ARBA00022692"/>
    </source>
</evidence>
<evidence type="ECO:0000256" key="24">
    <source>
        <dbReference type="ARBA" id="ARBA00023128"/>
    </source>
</evidence>
<keyword evidence="13" id="KW-1003">Cell membrane</keyword>
<keyword evidence="18" id="KW-1000">Mitochondrion outer membrane</keyword>
<dbReference type="GO" id="GO:0020037">
    <property type="term" value="F:heme binding"/>
    <property type="evidence" value="ECO:0007669"/>
    <property type="project" value="TreeGrafter"/>
</dbReference>
<comment type="similarity">
    <text evidence="29">Belongs to the ABC transporter superfamily. ABCB family. Heavy Metal importer (TC 3.A.1.210) subfamily.</text>
</comment>
<feature type="transmembrane region" description="Helical" evidence="41">
    <location>
        <begin position="538"/>
        <end position="562"/>
    </location>
</feature>
<feature type="transmembrane region" description="Helical" evidence="41">
    <location>
        <begin position="394"/>
        <end position="416"/>
    </location>
</feature>
<keyword evidence="20" id="KW-0067">ATP-binding</keyword>
<dbReference type="GO" id="GO:0005789">
    <property type="term" value="C:endoplasmic reticulum membrane"/>
    <property type="evidence" value="ECO:0007669"/>
    <property type="project" value="UniProtKB-SubCell"/>
</dbReference>
<reference evidence="45" key="1">
    <citation type="submission" date="2023-11" db="UniProtKB">
        <authorList>
            <consortium name="WormBaseParasite"/>
        </authorList>
    </citation>
    <scope>IDENTIFICATION</scope>
</reference>
<evidence type="ECO:0000256" key="31">
    <source>
        <dbReference type="ARBA" id="ARBA00024439"/>
    </source>
</evidence>
<keyword evidence="15 41" id="KW-0812">Transmembrane</keyword>
<evidence type="ECO:0000256" key="22">
    <source>
        <dbReference type="ARBA" id="ARBA00022989"/>
    </source>
</evidence>
<dbReference type="Pfam" id="PF00005">
    <property type="entry name" value="ABC_tran"/>
    <property type="match status" value="1"/>
</dbReference>
<name>A0AA85A5T2_9TREM</name>
<dbReference type="GO" id="GO:0032585">
    <property type="term" value="C:multivesicular body membrane"/>
    <property type="evidence" value="ECO:0007669"/>
    <property type="project" value="UniProtKB-SubCell"/>
</dbReference>
<keyword evidence="14" id="KW-0964">Secreted</keyword>
<evidence type="ECO:0000256" key="29">
    <source>
        <dbReference type="ARBA" id="ARBA00024363"/>
    </source>
</evidence>
<dbReference type="SUPFAM" id="SSF52540">
    <property type="entry name" value="P-loop containing nucleoside triphosphate hydrolases"/>
    <property type="match status" value="1"/>
</dbReference>
<feature type="domain" description="ABC transporter" evidence="42">
    <location>
        <begin position="601"/>
        <end position="835"/>
    </location>
</feature>
<comment type="catalytic activity">
    <reaction evidence="35">
        <text>uroporphyrin I(in) + ATP + H2O = uroporphyrin I(out) + ADP + phosphate + H(+)</text>
        <dbReference type="Rhea" id="RHEA:66772"/>
        <dbReference type="ChEBI" id="CHEBI:15377"/>
        <dbReference type="ChEBI" id="CHEBI:15378"/>
        <dbReference type="ChEBI" id="CHEBI:30616"/>
        <dbReference type="ChEBI" id="CHEBI:43474"/>
        <dbReference type="ChEBI" id="CHEBI:167480"/>
        <dbReference type="ChEBI" id="CHEBI:456216"/>
    </reaction>
    <physiologicalReaction direction="left-to-right" evidence="35">
        <dbReference type="Rhea" id="RHEA:66773"/>
    </physiologicalReaction>
</comment>
<evidence type="ECO:0000256" key="28">
    <source>
        <dbReference type="ARBA" id="ARBA00024320"/>
    </source>
</evidence>
<comment type="catalytic activity">
    <reaction evidence="39">
        <text>coproporphyrin III(in) + ATP + H2O = coproporphyrin III(out) + ADP + phosphate + H(+)</text>
        <dbReference type="Rhea" id="RHEA:66664"/>
        <dbReference type="ChEBI" id="CHEBI:15377"/>
        <dbReference type="ChEBI" id="CHEBI:15378"/>
        <dbReference type="ChEBI" id="CHEBI:30616"/>
        <dbReference type="ChEBI" id="CHEBI:43474"/>
        <dbReference type="ChEBI" id="CHEBI:131725"/>
        <dbReference type="ChEBI" id="CHEBI:456216"/>
    </reaction>
    <physiologicalReaction direction="left-to-right" evidence="39">
        <dbReference type="Rhea" id="RHEA:66665"/>
    </physiologicalReaction>
</comment>
<dbReference type="GO" id="GO:0005741">
    <property type="term" value="C:mitochondrial outer membrane"/>
    <property type="evidence" value="ECO:0007669"/>
    <property type="project" value="UniProtKB-SubCell"/>
</dbReference>
<evidence type="ECO:0000256" key="13">
    <source>
        <dbReference type="ARBA" id="ARBA00022475"/>
    </source>
</evidence>
<evidence type="ECO:0000259" key="42">
    <source>
        <dbReference type="PROSITE" id="PS50893"/>
    </source>
</evidence>
<dbReference type="InterPro" id="IPR017871">
    <property type="entry name" value="ABC_transporter-like_CS"/>
</dbReference>
<evidence type="ECO:0000256" key="1">
    <source>
        <dbReference type="ARBA" id="ARBA00004146"/>
    </source>
</evidence>
<evidence type="ECO:0000256" key="38">
    <source>
        <dbReference type="ARBA" id="ARBA00048510"/>
    </source>
</evidence>
<evidence type="ECO:0000256" key="10">
    <source>
        <dbReference type="ARBA" id="ARBA00004656"/>
    </source>
</evidence>
<feature type="transmembrane region" description="Helical" evidence="41">
    <location>
        <begin position="247"/>
        <end position="268"/>
    </location>
</feature>
<evidence type="ECO:0000256" key="19">
    <source>
        <dbReference type="ARBA" id="ARBA00022824"/>
    </source>
</evidence>
<evidence type="ECO:0000256" key="3">
    <source>
        <dbReference type="ARBA" id="ARBA00004337"/>
    </source>
</evidence>
<evidence type="ECO:0000256" key="20">
    <source>
        <dbReference type="ARBA" id="ARBA00022840"/>
    </source>
</evidence>
<evidence type="ECO:0000313" key="45">
    <source>
        <dbReference type="WBParaSite" id="SMRG1_65730.1"/>
    </source>
</evidence>
<evidence type="ECO:0000256" key="6">
    <source>
        <dbReference type="ARBA" id="ARBA00004477"/>
    </source>
</evidence>
<evidence type="ECO:0000256" key="23">
    <source>
        <dbReference type="ARBA" id="ARBA00023034"/>
    </source>
</evidence>
<evidence type="ECO:0000313" key="44">
    <source>
        <dbReference type="Proteomes" id="UP000050790"/>
    </source>
</evidence>
<comment type="catalytic activity">
    <reaction evidence="33">
        <text>heme b(in) + ATP + H2O = heme b(out) + ADP + phosphate + H(+)</text>
        <dbReference type="Rhea" id="RHEA:19261"/>
        <dbReference type="ChEBI" id="CHEBI:15377"/>
        <dbReference type="ChEBI" id="CHEBI:15378"/>
        <dbReference type="ChEBI" id="CHEBI:30616"/>
        <dbReference type="ChEBI" id="CHEBI:43474"/>
        <dbReference type="ChEBI" id="CHEBI:60344"/>
        <dbReference type="ChEBI" id="CHEBI:456216"/>
        <dbReference type="EC" id="7.6.2.5"/>
    </reaction>
    <physiologicalReaction direction="left-to-right" evidence="33">
        <dbReference type="Rhea" id="RHEA:19262"/>
    </physiologicalReaction>
</comment>
<dbReference type="InterPro" id="IPR036640">
    <property type="entry name" value="ABC1_TM_sf"/>
</dbReference>
<comment type="catalytic activity">
    <reaction evidence="37">
        <text>pheophorbide a(in) + ATP + H2O = pheophorbide a(out) + ADP + phosphate + H(+)</text>
        <dbReference type="Rhea" id="RHEA:61360"/>
        <dbReference type="ChEBI" id="CHEBI:15377"/>
        <dbReference type="ChEBI" id="CHEBI:15378"/>
        <dbReference type="ChEBI" id="CHEBI:30616"/>
        <dbReference type="ChEBI" id="CHEBI:43474"/>
        <dbReference type="ChEBI" id="CHEBI:58687"/>
        <dbReference type="ChEBI" id="CHEBI:456216"/>
    </reaction>
    <physiologicalReaction direction="left-to-right" evidence="37">
        <dbReference type="Rhea" id="RHEA:61361"/>
    </physiologicalReaction>
</comment>
<comment type="subcellular location">
    <subcellularLocation>
        <location evidence="8">Cell membrane</location>
        <topology evidence="8">Multi-pass membrane protein</topology>
    </subcellularLocation>
    <subcellularLocation>
        <location evidence="1">Early endosome membrane</location>
    </subcellularLocation>
    <subcellularLocation>
        <location evidence="6">Endoplasmic reticulum membrane</location>
        <topology evidence="6">Multi-pass membrane protein</topology>
    </subcellularLocation>
    <subcellularLocation>
        <location evidence="3">Endosome membrane</location>
        <topology evidence="3">Multi-pass membrane protein</topology>
    </subcellularLocation>
    <subcellularLocation>
        <location evidence="2">Endosome</location>
        <location evidence="2">Multivesicular body membrane</location>
    </subcellularLocation>
    <subcellularLocation>
        <location evidence="9">Golgi apparatus membrane</location>
        <topology evidence="9">Multi-pass membrane protein</topology>
    </subcellularLocation>
    <subcellularLocation>
        <location evidence="5">Late endosome membrane</location>
    </subcellularLocation>
    <subcellularLocation>
        <location evidence="10">Lysosome membrane</location>
    </subcellularLocation>
    <subcellularLocation>
        <location evidence="28">Melanosome membrane</location>
    </subcellularLocation>
    <subcellularLocation>
        <location evidence="4">Mitochondrion outer membrane</location>
        <topology evidence="4">Multi-pass membrane protein</topology>
    </subcellularLocation>
    <subcellularLocation>
        <location evidence="7">Secreted</location>
        <location evidence="7">Extracellular exosome</location>
    </subcellularLocation>
</comment>
<evidence type="ECO:0000256" key="26">
    <source>
        <dbReference type="ARBA" id="ARBA00023157"/>
    </source>
</evidence>
<dbReference type="GO" id="GO:0015439">
    <property type="term" value="F:ABC-type heme transporter activity"/>
    <property type="evidence" value="ECO:0007669"/>
    <property type="project" value="UniProtKB-EC"/>
</dbReference>
<dbReference type="InterPro" id="IPR011527">
    <property type="entry name" value="ABC1_TM_dom"/>
</dbReference>
<evidence type="ECO:0000256" key="5">
    <source>
        <dbReference type="ARBA" id="ARBA00004414"/>
    </source>
</evidence>
<dbReference type="GO" id="GO:0005886">
    <property type="term" value="C:plasma membrane"/>
    <property type="evidence" value="ECO:0007669"/>
    <property type="project" value="UniProtKB-SubCell"/>
</dbReference>
<dbReference type="SUPFAM" id="SSF90123">
    <property type="entry name" value="ABC transporter transmembrane region"/>
    <property type="match status" value="1"/>
</dbReference>
<dbReference type="PROSITE" id="PS00211">
    <property type="entry name" value="ABC_TRANSPORTER_1"/>
    <property type="match status" value="1"/>
</dbReference>
<dbReference type="GO" id="GO:0000139">
    <property type="term" value="C:Golgi membrane"/>
    <property type="evidence" value="ECO:0007669"/>
    <property type="project" value="UniProtKB-SubCell"/>
</dbReference>
<keyword evidence="17" id="KW-0967">Endosome</keyword>
<evidence type="ECO:0000256" key="8">
    <source>
        <dbReference type="ARBA" id="ARBA00004651"/>
    </source>
</evidence>
<evidence type="ECO:0000256" key="41">
    <source>
        <dbReference type="SAM" id="Phobius"/>
    </source>
</evidence>
<keyword evidence="21" id="KW-1278">Translocase</keyword>
<dbReference type="InterPro" id="IPR032410">
    <property type="entry name" value="ABCB6_N"/>
</dbReference>
<dbReference type="CDD" id="cd18581">
    <property type="entry name" value="ABC_6TM_ABCB6"/>
    <property type="match status" value="1"/>
</dbReference>
<dbReference type="WBParaSite" id="SMRG1_65730.1">
    <property type="protein sequence ID" value="SMRG1_65730.1"/>
    <property type="gene ID" value="SMRG1_65730"/>
</dbReference>
<feature type="domain" description="ABC transmembrane type-1" evidence="43">
    <location>
        <begin position="251"/>
        <end position="567"/>
    </location>
</feature>
<keyword evidence="25 41" id="KW-0472">Membrane</keyword>
<comment type="catalytic activity">
    <reaction evidence="40">
        <text>coproporphyrin I(in) + ATP + H2O = coproporphyrin I(out) + ADP + phosphate + H(+)</text>
        <dbReference type="Rhea" id="RHEA:66768"/>
        <dbReference type="ChEBI" id="CHEBI:15377"/>
        <dbReference type="ChEBI" id="CHEBI:15378"/>
        <dbReference type="ChEBI" id="CHEBI:30616"/>
        <dbReference type="ChEBI" id="CHEBI:43474"/>
        <dbReference type="ChEBI" id="CHEBI:167478"/>
        <dbReference type="ChEBI" id="CHEBI:456216"/>
    </reaction>
    <physiologicalReaction direction="left-to-right" evidence="40">
        <dbReference type="Rhea" id="RHEA:66769"/>
    </physiologicalReaction>
</comment>
<evidence type="ECO:0000256" key="9">
    <source>
        <dbReference type="ARBA" id="ARBA00004653"/>
    </source>
</evidence>
<evidence type="ECO:0000256" key="12">
    <source>
        <dbReference type="ARBA" id="ARBA00022448"/>
    </source>
</evidence>
<evidence type="ECO:0000256" key="21">
    <source>
        <dbReference type="ARBA" id="ARBA00022967"/>
    </source>
</evidence>
<evidence type="ECO:0000256" key="30">
    <source>
        <dbReference type="ARBA" id="ARBA00024385"/>
    </source>
</evidence>
<comment type="catalytic activity">
    <reaction evidence="38">
        <text>uroporphyrin III(in) + ATP + H2O = uroporphyrin III(out) + ADP + phosphate + H(+)</text>
        <dbReference type="Rhea" id="RHEA:66776"/>
        <dbReference type="ChEBI" id="CHEBI:15377"/>
        <dbReference type="ChEBI" id="CHEBI:15378"/>
        <dbReference type="ChEBI" id="CHEBI:30616"/>
        <dbReference type="ChEBI" id="CHEBI:43474"/>
        <dbReference type="ChEBI" id="CHEBI:167479"/>
        <dbReference type="ChEBI" id="CHEBI:456216"/>
    </reaction>
    <physiologicalReaction direction="left-to-right" evidence="38">
        <dbReference type="Rhea" id="RHEA:66777"/>
    </physiologicalReaction>
</comment>
<feature type="transmembrane region" description="Helical" evidence="41">
    <location>
        <begin position="24"/>
        <end position="46"/>
    </location>
</feature>
<evidence type="ECO:0000256" key="14">
    <source>
        <dbReference type="ARBA" id="ARBA00022525"/>
    </source>
</evidence>
<evidence type="ECO:0000256" key="16">
    <source>
        <dbReference type="ARBA" id="ARBA00022741"/>
    </source>
</evidence>
<dbReference type="EC" id="7.6.2.5" evidence="30"/>
<evidence type="ECO:0000256" key="36">
    <source>
        <dbReference type="ARBA" id="ARBA00048309"/>
    </source>
</evidence>
<comment type="subunit">
    <text evidence="11">Homodimer.</text>
</comment>
<evidence type="ECO:0000256" key="11">
    <source>
        <dbReference type="ARBA" id="ARBA00011738"/>
    </source>
</evidence>
<dbReference type="PANTHER" id="PTHR24221:SF654">
    <property type="entry name" value="ATP-BINDING CASSETTE SUB-FAMILY B MEMBER 6"/>
    <property type="match status" value="1"/>
</dbReference>
<dbReference type="Pfam" id="PF00664">
    <property type="entry name" value="ABC_membrane"/>
    <property type="match status" value="1"/>
</dbReference>
<dbReference type="GO" id="GO:0016887">
    <property type="term" value="F:ATP hydrolysis activity"/>
    <property type="evidence" value="ECO:0007669"/>
    <property type="project" value="InterPro"/>
</dbReference>
<protein>
    <recommendedName>
        <fullName evidence="31">ATP-binding cassette sub-family B member 6</fullName>
        <ecNumber evidence="30">7.6.2.5</ecNumber>
    </recommendedName>
    <alternativeName>
        <fullName evidence="32">ABC-type heme transporter ABCB6</fullName>
    </alternativeName>
</protein>
<evidence type="ECO:0000256" key="33">
    <source>
        <dbReference type="ARBA" id="ARBA00047649"/>
    </source>
</evidence>
<evidence type="ECO:0000256" key="27">
    <source>
        <dbReference type="ARBA" id="ARBA00023228"/>
    </source>
</evidence>
<dbReference type="PROSITE" id="PS50929">
    <property type="entry name" value="ABC_TM1F"/>
    <property type="match status" value="1"/>
</dbReference>
<dbReference type="Gene3D" id="3.40.50.300">
    <property type="entry name" value="P-loop containing nucleotide triphosphate hydrolases"/>
    <property type="match status" value="1"/>
</dbReference>
<dbReference type="PANTHER" id="PTHR24221">
    <property type="entry name" value="ATP-BINDING CASSETTE SUB-FAMILY B"/>
    <property type="match status" value="1"/>
</dbReference>
<evidence type="ECO:0000256" key="39">
    <source>
        <dbReference type="ARBA" id="ARBA00048636"/>
    </source>
</evidence>
<dbReference type="GO" id="GO:0005524">
    <property type="term" value="F:ATP binding"/>
    <property type="evidence" value="ECO:0007669"/>
    <property type="project" value="UniProtKB-KW"/>
</dbReference>
<feature type="transmembrane region" description="Helical" evidence="41">
    <location>
        <begin position="514"/>
        <end position="532"/>
    </location>
</feature>
<evidence type="ECO:0000256" key="35">
    <source>
        <dbReference type="ARBA" id="ARBA00047789"/>
    </source>
</evidence>
<evidence type="ECO:0000256" key="17">
    <source>
        <dbReference type="ARBA" id="ARBA00022753"/>
    </source>
</evidence>
<dbReference type="PROSITE" id="PS50893">
    <property type="entry name" value="ABC_TRANSPORTER_2"/>
    <property type="match status" value="1"/>
</dbReference>
<evidence type="ECO:0000256" key="7">
    <source>
        <dbReference type="ARBA" id="ARBA00004550"/>
    </source>
</evidence>
<evidence type="ECO:0000256" key="4">
    <source>
        <dbReference type="ARBA" id="ARBA00004374"/>
    </source>
</evidence>
<dbReference type="Proteomes" id="UP000050790">
    <property type="component" value="Unassembled WGS sequence"/>
</dbReference>
<feature type="transmembrane region" description="Helical" evidence="41">
    <location>
        <begin position="136"/>
        <end position="154"/>
    </location>
</feature>
<keyword evidence="27" id="KW-0458">Lysosome</keyword>
<dbReference type="GO" id="GO:0005576">
    <property type="term" value="C:extracellular region"/>
    <property type="evidence" value="ECO:0007669"/>
    <property type="project" value="UniProtKB-SubCell"/>
</dbReference>
<evidence type="ECO:0000256" key="37">
    <source>
        <dbReference type="ARBA" id="ARBA00048455"/>
    </source>
</evidence>
<dbReference type="InterPro" id="IPR039421">
    <property type="entry name" value="Type_1_exporter"/>
</dbReference>
<keyword evidence="22 41" id="KW-1133">Transmembrane helix</keyword>
<evidence type="ECO:0000256" key="40">
    <source>
        <dbReference type="ARBA" id="ARBA00049398"/>
    </source>
</evidence>
<dbReference type="SMART" id="SM00382">
    <property type="entry name" value="AAA"/>
    <property type="match status" value="1"/>
</dbReference>
<dbReference type="GO" id="GO:0031901">
    <property type="term" value="C:early endosome membrane"/>
    <property type="evidence" value="ECO:0007669"/>
    <property type="project" value="UniProtKB-SubCell"/>
</dbReference>
<dbReference type="Gene3D" id="1.20.1560.10">
    <property type="entry name" value="ABC transporter type 1, transmembrane domain"/>
    <property type="match status" value="1"/>
</dbReference>
<dbReference type="GO" id="GO:0005765">
    <property type="term" value="C:lysosomal membrane"/>
    <property type="evidence" value="ECO:0007669"/>
    <property type="project" value="UniProtKB-SubCell"/>
</dbReference>
<dbReference type="InterPro" id="IPR003593">
    <property type="entry name" value="AAA+_ATPase"/>
</dbReference>
<dbReference type="FunFam" id="3.40.50.300:FF:000186">
    <property type="entry name" value="ATP-binding cassette sub-family B member 7, mitochondrial"/>
    <property type="match status" value="1"/>
</dbReference>
<keyword evidence="16" id="KW-0547">Nucleotide-binding</keyword>
<evidence type="ECO:0000256" key="32">
    <source>
        <dbReference type="ARBA" id="ARBA00031413"/>
    </source>
</evidence>
<dbReference type="Pfam" id="PF16185">
    <property type="entry name" value="MTABC_N"/>
    <property type="match status" value="1"/>
</dbReference>
<proteinExistence type="inferred from homology"/>
<accession>A0AA85A5T2</accession>
<comment type="catalytic activity">
    <reaction evidence="34">
        <text>coproporphyrinogen III(in) + ATP + H2O = coproporphyrinogen III(out) + ADP + phosphate + H(+)</text>
        <dbReference type="Rhea" id="RHEA:66680"/>
        <dbReference type="ChEBI" id="CHEBI:15377"/>
        <dbReference type="ChEBI" id="CHEBI:15378"/>
        <dbReference type="ChEBI" id="CHEBI:30616"/>
        <dbReference type="ChEBI" id="CHEBI:43474"/>
        <dbReference type="ChEBI" id="CHEBI:57309"/>
        <dbReference type="ChEBI" id="CHEBI:456216"/>
    </reaction>
    <physiologicalReaction direction="left-to-right" evidence="34">
        <dbReference type="Rhea" id="RHEA:66681"/>
    </physiologicalReaction>
</comment>
<feature type="transmembrane region" description="Helical" evidence="41">
    <location>
        <begin position="422"/>
        <end position="443"/>
    </location>
</feature>
<feature type="transmembrane region" description="Helical" evidence="41">
    <location>
        <begin position="316"/>
        <end position="337"/>
    </location>
</feature>
<dbReference type="AlphaFoldDB" id="A0AA85A5T2"/>
<keyword evidence="24" id="KW-0496">Mitochondrion</keyword>
<sequence>MISYCHPNESLSHPWTNNGLNRCFVSTLSSSVLCILFLVPGLAQAYIYRKHGQPITNSLRSRSKFLYFHILLSLTIPFLYLSQTMVFAFMNDLEHVYGYMTYSVIVMFIVWPLSAYILRTECSYVLLNFEGRSHGLLLLCFWTFSFLLAFLPLVSISNSDWWWNLSSDANVAEFSLWVLYAFCVSFVFILGIWAPGLPSYFAVYEFLQSNSQNSLSNGNIWVQRIRRFKIVSPFIWPRSHKTIQLRVFSCFVLLIAGRIVNLYSPILYKDIVNSLSEVDNSTGTLSFEQNLIMKPSPYTIFSAVSSYTGLIYRWDYVLLFALLRLLQGLGGLGAGLISALRSQLWIAVDQFSTRELSVMLFKHIQRLSLKWHLSRKTGEVLRVMDRGTASISNILSYLVFNIIPTVLDIIIGVVYFVTAFNIWYGLLVFVTMLIYLISTVLITEWRAKFRREMNNLDNQKNTKAVDSVLNFETVKYYNAEQFETDRYNQAFLDYQKADWWNAFTLNLLNTVQNIVISIGFMFGVLLCARDVVNGVLTVGHFVLFCTYIIQLYSPLSIFGTYYRLLQTSFIDMENMFDLLEQELDVADAPNAQALIVKEGAVEFNNVCFFYNPERPILKNVSFKIPKGHTVALVGESGSGKSTIVRLLFRFYDATEGEILIDGQNIKSVTQASLRQSLGVVPQDTVLFNDTIYYNIRYGRQSADRTDIEQVAIAADIHRCILDFPKGYETIVGERGLKLSGGEKQRVAIARNLLKNPTIMILDEATSALDTTTERNIQASLNRIAQNRTTLIVAHRLSTIVNANEILVLHEGEIVERGTHSELLLNPKSRYAQLWRQQSEVQQQSSTFSSTSSSLLLPIINENTENVSNSINRTNHPVDV</sequence>
<comment type="catalytic activity">
    <reaction evidence="36">
        <text>protoporphyrin IX(in) + ATP + H2O = protoporphyrin IX(out) + ADP + phosphate + H(+)</text>
        <dbReference type="Rhea" id="RHEA:61336"/>
        <dbReference type="ChEBI" id="CHEBI:15377"/>
        <dbReference type="ChEBI" id="CHEBI:15378"/>
        <dbReference type="ChEBI" id="CHEBI:30616"/>
        <dbReference type="ChEBI" id="CHEBI:43474"/>
        <dbReference type="ChEBI" id="CHEBI:57306"/>
        <dbReference type="ChEBI" id="CHEBI:456216"/>
    </reaction>
    <physiologicalReaction direction="left-to-right" evidence="36">
        <dbReference type="Rhea" id="RHEA:61337"/>
    </physiologicalReaction>
</comment>
<evidence type="ECO:0000259" key="43">
    <source>
        <dbReference type="PROSITE" id="PS50929"/>
    </source>
</evidence>
<evidence type="ECO:0000256" key="25">
    <source>
        <dbReference type="ARBA" id="ARBA00023136"/>
    </source>
</evidence>
<organism evidence="44 45">
    <name type="scientific">Schistosoma margrebowiei</name>
    <dbReference type="NCBI Taxonomy" id="48269"/>
    <lineage>
        <taxon>Eukaryota</taxon>
        <taxon>Metazoa</taxon>
        <taxon>Spiralia</taxon>
        <taxon>Lophotrochozoa</taxon>
        <taxon>Platyhelminthes</taxon>
        <taxon>Trematoda</taxon>
        <taxon>Digenea</taxon>
        <taxon>Strigeidida</taxon>
        <taxon>Schistosomatoidea</taxon>
        <taxon>Schistosomatidae</taxon>
        <taxon>Schistosoma</taxon>
    </lineage>
</organism>
<dbReference type="InterPro" id="IPR027417">
    <property type="entry name" value="P-loop_NTPase"/>
</dbReference>
<evidence type="ECO:0000256" key="18">
    <source>
        <dbReference type="ARBA" id="ARBA00022787"/>
    </source>
</evidence>